<evidence type="ECO:0000313" key="3">
    <source>
        <dbReference type="RefSeq" id="XP_026674632.1"/>
    </source>
</evidence>
<dbReference type="KEGG" id="ccal:113465126"/>
<dbReference type="RefSeq" id="XP_026674632.1">
    <property type="nucleotide sequence ID" value="XM_026818831.1"/>
</dbReference>
<dbReference type="GeneID" id="113465126"/>
<evidence type="ECO:0000313" key="2">
    <source>
        <dbReference type="Proteomes" id="UP000694925"/>
    </source>
</evidence>
<protein>
    <submittedName>
        <fullName evidence="3">Uncharacterized protein LOC113465126</fullName>
    </submittedName>
</protein>
<dbReference type="Proteomes" id="UP000694925">
    <property type="component" value="Unplaced"/>
</dbReference>
<evidence type="ECO:0000256" key="1">
    <source>
        <dbReference type="SAM" id="Coils"/>
    </source>
</evidence>
<sequence>MNEYQSRSTDEPVCLPERTQQLPSTEEVDQTLYLEQCQANSREFKIKFNKPIFFRRGCSKHCTGYNRDLDSSSFKLTVCTSRKNKWSNRLKRSKKRLQQFSNQIKKRTKKSIRKIKKIYRNIGATRVMGYHCDLRKCPSTILHCTTSSCVKPNMLFSKFQKFKERMRRSEEDTHRTACSSKTPGDASYEFKIMKEQSVGTNAVKGTST</sequence>
<keyword evidence="2" id="KW-1185">Reference proteome</keyword>
<reference evidence="3" key="1">
    <citation type="submission" date="2025-08" db="UniProtKB">
        <authorList>
            <consortium name="RefSeq"/>
        </authorList>
    </citation>
    <scope>IDENTIFICATION</scope>
    <source>
        <tissue evidence="3">Whole body</tissue>
    </source>
</reference>
<accession>A0AAJ7SCI1</accession>
<proteinExistence type="predicted"/>
<name>A0AAJ7SCI1_9HYME</name>
<organism evidence="2 3">
    <name type="scientific">Ceratina calcarata</name>
    <dbReference type="NCBI Taxonomy" id="156304"/>
    <lineage>
        <taxon>Eukaryota</taxon>
        <taxon>Metazoa</taxon>
        <taxon>Ecdysozoa</taxon>
        <taxon>Arthropoda</taxon>
        <taxon>Hexapoda</taxon>
        <taxon>Insecta</taxon>
        <taxon>Pterygota</taxon>
        <taxon>Neoptera</taxon>
        <taxon>Endopterygota</taxon>
        <taxon>Hymenoptera</taxon>
        <taxon>Apocrita</taxon>
        <taxon>Aculeata</taxon>
        <taxon>Apoidea</taxon>
        <taxon>Anthophila</taxon>
        <taxon>Apidae</taxon>
        <taxon>Ceratina</taxon>
        <taxon>Zadontomerus</taxon>
    </lineage>
</organism>
<keyword evidence="1" id="KW-0175">Coiled coil</keyword>
<gene>
    <name evidence="3" type="primary">LOC113465126</name>
</gene>
<dbReference type="AlphaFoldDB" id="A0AAJ7SCI1"/>
<feature type="coiled-coil region" evidence="1">
    <location>
        <begin position="83"/>
        <end position="110"/>
    </location>
</feature>